<dbReference type="AlphaFoldDB" id="W2RZ80"/>
<gene>
    <name evidence="3" type="ORF">HMPREF1541_03018</name>
</gene>
<feature type="compositionally biased region" description="Pro residues" evidence="1">
    <location>
        <begin position="17"/>
        <end position="29"/>
    </location>
</feature>
<feature type="domain" description="HTH APSES-type" evidence="2">
    <location>
        <begin position="125"/>
        <end position="245"/>
    </location>
</feature>
<dbReference type="Gene3D" id="3.10.260.10">
    <property type="entry name" value="Transcription regulator HTH, APSES-type DNA-binding domain"/>
    <property type="match status" value="1"/>
</dbReference>
<dbReference type="OrthoDB" id="5562739at2759"/>
<protein>
    <recommendedName>
        <fullName evidence="2">HTH APSES-type domain-containing protein</fullName>
    </recommendedName>
</protein>
<reference evidence="3 4" key="1">
    <citation type="submission" date="2013-03" db="EMBL/GenBank/DDBJ databases">
        <title>The Genome Sequence of Phialophora europaea CBS 101466.</title>
        <authorList>
            <consortium name="The Broad Institute Genomics Platform"/>
            <person name="Cuomo C."/>
            <person name="de Hoog S."/>
            <person name="Gorbushina A."/>
            <person name="Walker B."/>
            <person name="Young S.K."/>
            <person name="Zeng Q."/>
            <person name="Gargeya S."/>
            <person name="Fitzgerald M."/>
            <person name="Haas B."/>
            <person name="Abouelleil A."/>
            <person name="Allen A.W."/>
            <person name="Alvarado L."/>
            <person name="Arachchi H.M."/>
            <person name="Berlin A.M."/>
            <person name="Chapman S.B."/>
            <person name="Gainer-Dewar J."/>
            <person name="Goldberg J."/>
            <person name="Griggs A."/>
            <person name="Gujja S."/>
            <person name="Hansen M."/>
            <person name="Howarth C."/>
            <person name="Imamovic A."/>
            <person name="Ireland A."/>
            <person name="Larimer J."/>
            <person name="McCowan C."/>
            <person name="Murphy C."/>
            <person name="Pearson M."/>
            <person name="Poon T.W."/>
            <person name="Priest M."/>
            <person name="Roberts A."/>
            <person name="Saif S."/>
            <person name="Shea T."/>
            <person name="Sisk P."/>
            <person name="Sykes S."/>
            <person name="Wortman J."/>
            <person name="Nusbaum C."/>
            <person name="Birren B."/>
        </authorList>
    </citation>
    <scope>NUCLEOTIDE SEQUENCE [LARGE SCALE GENOMIC DNA]</scope>
    <source>
        <strain evidence="3 4">CBS 101466</strain>
    </source>
</reference>
<dbReference type="RefSeq" id="XP_008715592.1">
    <property type="nucleotide sequence ID" value="XM_008717370.1"/>
</dbReference>
<dbReference type="PANTHER" id="PTHR43828">
    <property type="entry name" value="ASPARAGINASE"/>
    <property type="match status" value="1"/>
</dbReference>
<keyword evidence="4" id="KW-1185">Reference proteome</keyword>
<dbReference type="Proteomes" id="UP000030752">
    <property type="component" value="Unassembled WGS sequence"/>
</dbReference>
<dbReference type="EMBL" id="KB822719">
    <property type="protein sequence ID" value="ETN41083.1"/>
    <property type="molecule type" value="Genomic_DNA"/>
</dbReference>
<dbReference type="InterPro" id="IPR036887">
    <property type="entry name" value="HTH_APSES_sf"/>
</dbReference>
<sequence length="508" mass="54997">MSTIKALLNHPGSSPSTTPPPQQHTPPIPRLLSPAPLSTRTYNTTPPPSSLTHAAKPKICKDAPIFTRGPPRGTLRFPPHEYAADILVPNTDKLLKDFHDHFDVYPSGGNMGDYPRHIPYNSEKRVYLDKTARDFFEVFQYQFRVPGDEAGKVYTMLWDYNIGLVRTTPLFKCCGYGKTTPAKMLNKNVGLRDICHSITGGALVAQGYWIPYAAAKAIAATFCYSIRYALTPVFGIDFIDLCVEPMDPRFGCMLIDQAITEQCRAEAARFKELELQFPTARPTSAPGSRSASPRTPTPTLAHRVPTVLRFKPVNAGGVGVGSGTDDDGPDAPSSSSTSDMASESERDISEPDDTYALSPANTLSPSTPVFHNVWTAANAPRSAPRLDEELHSPKSVMKAFKAKRTFAAFEEEQGWSGARPGVSAYSSPAGSPKRGRMGGWGVRGNEGRGVDDGYEAETEGEGDGDAMEIDAGAGPRYHGNGEFGDKEAAKALLSLWGVRKKVGRRASA</sequence>
<dbReference type="STRING" id="1220924.W2RZ80"/>
<dbReference type="PANTHER" id="PTHR43828:SF5">
    <property type="entry name" value="TRANSCRIPTIONAL REPRESSOR XBP1"/>
    <property type="match status" value="1"/>
</dbReference>
<dbReference type="SUPFAM" id="SSF54616">
    <property type="entry name" value="DNA-binding domain of Mlu1-box binding protein MBP1"/>
    <property type="match status" value="1"/>
</dbReference>
<dbReference type="HOGENOM" id="CLU_027582_1_1_1"/>
<feature type="region of interest" description="Disordered" evidence="1">
    <location>
        <begin position="417"/>
        <end position="482"/>
    </location>
</feature>
<feature type="compositionally biased region" description="Polar residues" evidence="1">
    <location>
        <begin position="281"/>
        <end position="298"/>
    </location>
</feature>
<evidence type="ECO:0000313" key="4">
    <source>
        <dbReference type="Proteomes" id="UP000030752"/>
    </source>
</evidence>
<name>W2RZ80_CYPE1</name>
<dbReference type="PROSITE" id="PS51299">
    <property type="entry name" value="HTH_APSES"/>
    <property type="match status" value="1"/>
</dbReference>
<dbReference type="InterPro" id="IPR003163">
    <property type="entry name" value="Tscrpt_reg_HTH_APSES-type"/>
</dbReference>
<organism evidence="3 4">
    <name type="scientific">Cyphellophora europaea (strain CBS 101466)</name>
    <name type="common">Phialophora europaea</name>
    <dbReference type="NCBI Taxonomy" id="1220924"/>
    <lineage>
        <taxon>Eukaryota</taxon>
        <taxon>Fungi</taxon>
        <taxon>Dikarya</taxon>
        <taxon>Ascomycota</taxon>
        <taxon>Pezizomycotina</taxon>
        <taxon>Eurotiomycetes</taxon>
        <taxon>Chaetothyriomycetidae</taxon>
        <taxon>Chaetothyriales</taxon>
        <taxon>Cyphellophoraceae</taxon>
        <taxon>Cyphellophora</taxon>
    </lineage>
</organism>
<dbReference type="GO" id="GO:0033309">
    <property type="term" value="C:SBF transcription complex"/>
    <property type="evidence" value="ECO:0007669"/>
    <property type="project" value="TreeGrafter"/>
</dbReference>
<feature type="compositionally biased region" description="Acidic residues" evidence="1">
    <location>
        <begin position="452"/>
        <end position="468"/>
    </location>
</feature>
<dbReference type="GO" id="GO:0003677">
    <property type="term" value="F:DNA binding"/>
    <property type="evidence" value="ECO:0007669"/>
    <property type="project" value="InterPro"/>
</dbReference>
<dbReference type="GO" id="GO:0030907">
    <property type="term" value="C:MBF transcription complex"/>
    <property type="evidence" value="ECO:0007669"/>
    <property type="project" value="TreeGrafter"/>
</dbReference>
<evidence type="ECO:0000256" key="1">
    <source>
        <dbReference type="SAM" id="MobiDB-lite"/>
    </source>
</evidence>
<dbReference type="InterPro" id="IPR051642">
    <property type="entry name" value="SWI6-like"/>
</dbReference>
<proteinExistence type="predicted"/>
<dbReference type="InParanoid" id="W2RZ80"/>
<dbReference type="GeneID" id="19970357"/>
<dbReference type="GO" id="GO:0000981">
    <property type="term" value="F:DNA-binding transcription factor activity, RNA polymerase II-specific"/>
    <property type="evidence" value="ECO:0007669"/>
    <property type="project" value="UniProtKB-ARBA"/>
</dbReference>
<feature type="region of interest" description="Disordered" evidence="1">
    <location>
        <begin position="278"/>
        <end position="365"/>
    </location>
</feature>
<evidence type="ECO:0000313" key="3">
    <source>
        <dbReference type="EMBL" id="ETN41083.1"/>
    </source>
</evidence>
<accession>W2RZ80</accession>
<feature type="compositionally biased region" description="Low complexity" evidence="1">
    <location>
        <begin position="330"/>
        <end position="341"/>
    </location>
</feature>
<evidence type="ECO:0000259" key="2">
    <source>
        <dbReference type="PROSITE" id="PS51299"/>
    </source>
</evidence>
<dbReference type="VEuPathDB" id="FungiDB:HMPREF1541_03018"/>
<dbReference type="eggNOG" id="ENOG502S1IW">
    <property type="taxonomic scope" value="Eukaryota"/>
</dbReference>
<feature type="region of interest" description="Disordered" evidence="1">
    <location>
        <begin position="1"/>
        <end position="54"/>
    </location>
</feature>